<dbReference type="Gene3D" id="1.10.510.10">
    <property type="entry name" value="Transferase(Phosphotransferase) domain 1"/>
    <property type="match status" value="1"/>
</dbReference>
<dbReference type="Proteomes" id="UP000724874">
    <property type="component" value="Unassembled WGS sequence"/>
</dbReference>
<protein>
    <submittedName>
        <fullName evidence="1">Uncharacterized protein</fullName>
    </submittedName>
</protein>
<reference evidence="1" key="1">
    <citation type="submission" date="2020-11" db="EMBL/GenBank/DDBJ databases">
        <authorList>
            <consortium name="DOE Joint Genome Institute"/>
            <person name="Ahrendt S."/>
            <person name="Riley R."/>
            <person name="Andreopoulos W."/>
            <person name="LaButti K."/>
            <person name="Pangilinan J."/>
            <person name="Ruiz-duenas F.J."/>
            <person name="Barrasa J.M."/>
            <person name="Sanchez-Garcia M."/>
            <person name="Camarero S."/>
            <person name="Miyauchi S."/>
            <person name="Serrano A."/>
            <person name="Linde D."/>
            <person name="Babiker R."/>
            <person name="Drula E."/>
            <person name="Ayuso-Fernandez I."/>
            <person name="Pacheco R."/>
            <person name="Padilla G."/>
            <person name="Ferreira P."/>
            <person name="Barriuso J."/>
            <person name="Kellner H."/>
            <person name="Castanera R."/>
            <person name="Alfaro M."/>
            <person name="Ramirez L."/>
            <person name="Pisabarro A.G."/>
            <person name="Kuo A."/>
            <person name="Tritt A."/>
            <person name="Lipzen A."/>
            <person name="He G."/>
            <person name="Yan M."/>
            <person name="Ng V."/>
            <person name="Cullen D."/>
            <person name="Martin F."/>
            <person name="Rosso M.-N."/>
            <person name="Henrissat B."/>
            <person name="Hibbett D."/>
            <person name="Martinez A.T."/>
            <person name="Grigoriev I.V."/>
        </authorList>
    </citation>
    <scope>NUCLEOTIDE SEQUENCE</scope>
    <source>
        <strain evidence="1">AH 44721</strain>
    </source>
</reference>
<comment type="caution">
    <text evidence="1">The sequence shown here is derived from an EMBL/GenBank/DDBJ whole genome shotgun (WGS) entry which is preliminary data.</text>
</comment>
<proteinExistence type="predicted"/>
<dbReference type="OrthoDB" id="2523749at2759"/>
<accession>A0A9P5NBM2</accession>
<organism evidence="1 2">
    <name type="scientific">Gymnopilus junonius</name>
    <name type="common">Spectacular rustgill mushroom</name>
    <name type="synonym">Gymnopilus spectabilis subsp. junonius</name>
    <dbReference type="NCBI Taxonomy" id="109634"/>
    <lineage>
        <taxon>Eukaryota</taxon>
        <taxon>Fungi</taxon>
        <taxon>Dikarya</taxon>
        <taxon>Basidiomycota</taxon>
        <taxon>Agaricomycotina</taxon>
        <taxon>Agaricomycetes</taxon>
        <taxon>Agaricomycetidae</taxon>
        <taxon>Agaricales</taxon>
        <taxon>Agaricineae</taxon>
        <taxon>Hymenogastraceae</taxon>
        <taxon>Gymnopilus</taxon>
    </lineage>
</organism>
<keyword evidence="2" id="KW-1185">Reference proteome</keyword>
<evidence type="ECO:0000313" key="2">
    <source>
        <dbReference type="Proteomes" id="UP000724874"/>
    </source>
</evidence>
<dbReference type="AlphaFoldDB" id="A0A9P5NBM2"/>
<dbReference type="SUPFAM" id="SSF56112">
    <property type="entry name" value="Protein kinase-like (PK-like)"/>
    <property type="match status" value="1"/>
</dbReference>
<dbReference type="EMBL" id="JADNYJ010000164">
    <property type="protein sequence ID" value="KAF8877931.1"/>
    <property type="molecule type" value="Genomic_DNA"/>
</dbReference>
<evidence type="ECO:0000313" key="1">
    <source>
        <dbReference type="EMBL" id="KAF8877931.1"/>
    </source>
</evidence>
<sequence length="212" mass="23747">MSNFPMSGQGGICENAVYLEVITVKVDPQVDTDPYSDSPVFRGTLQEPRLYTSNPGVALKFAMRDDLIDDLVEEAKMYTGPLAPLQGSTCPRNYGLYVGAIDDGLSIGCLVLEYWGQVLPMPFHCLPLELRVRILERLGEIHRQGLLHGDFAERNVLEKDGDIKLIDFDKAIPGHHCSCDMNFHAGEQAPDRESFGCDELWDVCKNVMQLWK</sequence>
<name>A0A9P5NBM2_GYMJU</name>
<dbReference type="InterPro" id="IPR011009">
    <property type="entry name" value="Kinase-like_dom_sf"/>
</dbReference>
<gene>
    <name evidence="1" type="ORF">CPB84DRAFT_353450</name>
</gene>